<dbReference type="Proteomes" id="UP000016922">
    <property type="component" value="Unassembled WGS sequence"/>
</dbReference>
<sequence length="109" mass="12244">MSTPPTHPQPVNQPDTEREMEEFMSTAIRSIVKYDGFNSSANSQAQEYLVTGVLTAQDKNSSTDPLARANFFKQGFEELLSAYEELKCVVEKWEGKLVGFKWYGGPFGI</sequence>
<keyword evidence="2" id="KW-1185">Reference proteome</keyword>
<dbReference type="RefSeq" id="XP_008078866.1">
    <property type="nucleotide sequence ID" value="XM_008080675.1"/>
</dbReference>
<dbReference type="KEGG" id="glz:GLAREA_06727"/>
<dbReference type="EMBL" id="KE145357">
    <property type="protein sequence ID" value="EPE33714.1"/>
    <property type="molecule type" value="Genomic_DNA"/>
</dbReference>
<accession>S3D9B8</accession>
<reference evidence="1 2" key="1">
    <citation type="journal article" date="2013" name="BMC Genomics">
        <title>Genomics-driven discovery of the pneumocandin biosynthetic gene cluster in the fungus Glarea lozoyensis.</title>
        <authorList>
            <person name="Chen L."/>
            <person name="Yue Q."/>
            <person name="Zhang X."/>
            <person name="Xiang M."/>
            <person name="Wang C."/>
            <person name="Li S."/>
            <person name="Che Y."/>
            <person name="Ortiz-Lopez F.J."/>
            <person name="Bills G.F."/>
            <person name="Liu X."/>
            <person name="An Z."/>
        </authorList>
    </citation>
    <scope>NUCLEOTIDE SEQUENCE [LARGE SCALE GENOMIC DNA]</scope>
    <source>
        <strain evidence="2">ATCC 20868 / MF5171</strain>
    </source>
</reference>
<evidence type="ECO:0000313" key="1">
    <source>
        <dbReference type="EMBL" id="EPE33714.1"/>
    </source>
</evidence>
<evidence type="ECO:0000313" key="2">
    <source>
        <dbReference type="Proteomes" id="UP000016922"/>
    </source>
</evidence>
<dbReference type="HOGENOM" id="CLU_2184225_0_0_1"/>
<protein>
    <submittedName>
        <fullName evidence="1">Uncharacterized protein</fullName>
    </submittedName>
</protein>
<name>S3D9B8_GLAL2</name>
<gene>
    <name evidence="1" type="ORF">GLAREA_06727</name>
</gene>
<dbReference type="GeneID" id="19465780"/>
<organism evidence="1 2">
    <name type="scientific">Glarea lozoyensis (strain ATCC 20868 / MF5171)</name>
    <dbReference type="NCBI Taxonomy" id="1116229"/>
    <lineage>
        <taxon>Eukaryota</taxon>
        <taxon>Fungi</taxon>
        <taxon>Dikarya</taxon>
        <taxon>Ascomycota</taxon>
        <taxon>Pezizomycotina</taxon>
        <taxon>Leotiomycetes</taxon>
        <taxon>Helotiales</taxon>
        <taxon>Helotiaceae</taxon>
        <taxon>Glarea</taxon>
    </lineage>
</organism>
<proteinExistence type="predicted"/>
<dbReference type="AlphaFoldDB" id="S3D9B8"/>